<accession>A0ABT2D1P6</accession>
<comment type="caution">
    <text evidence="2">The sequence shown here is derived from an EMBL/GenBank/DDBJ whole genome shotgun (WGS) entry which is preliminary data.</text>
</comment>
<evidence type="ECO:0000313" key="2">
    <source>
        <dbReference type="EMBL" id="MCS0660179.1"/>
    </source>
</evidence>
<organism evidence="2 3">
    <name type="scientific">Massilia terrae</name>
    <dbReference type="NCBI Taxonomy" id="1811224"/>
    <lineage>
        <taxon>Bacteria</taxon>
        <taxon>Pseudomonadati</taxon>
        <taxon>Pseudomonadota</taxon>
        <taxon>Betaproteobacteria</taxon>
        <taxon>Burkholderiales</taxon>
        <taxon>Oxalobacteraceae</taxon>
        <taxon>Telluria group</taxon>
        <taxon>Massilia</taxon>
    </lineage>
</organism>
<dbReference type="Proteomes" id="UP001204621">
    <property type="component" value="Unassembled WGS sequence"/>
</dbReference>
<sequence length="229" mass="25568">MRYLLPFLAALLLPGAAAAADSFLARCDREMAPVLEVKAEEAEFDLSSSVSSKVLNTRGSYASANQLTMGLTSGTNRTEITIDAPGLRDTATGRECVSPHIYVDMAYKPLQVFVAREFHQQSCAYRTVYEHEMRHVQIYRDNLPVLERKVREALQQRYGTHALIIPAGAPANAGIDQLQKDVDTWLRPYIRELLADVEHQQTLLDTPEEVFRLSHACLGEIEKAMGSSF</sequence>
<evidence type="ECO:0000256" key="1">
    <source>
        <dbReference type="SAM" id="SignalP"/>
    </source>
</evidence>
<name>A0ABT2D1P6_9BURK</name>
<feature type="signal peptide" evidence="1">
    <location>
        <begin position="1"/>
        <end position="19"/>
    </location>
</feature>
<feature type="chain" id="PRO_5045956693" description="DUF922 domain-containing protein" evidence="1">
    <location>
        <begin position="20"/>
        <end position="229"/>
    </location>
</feature>
<dbReference type="EMBL" id="JANUGU010000007">
    <property type="protein sequence ID" value="MCS0660179.1"/>
    <property type="molecule type" value="Genomic_DNA"/>
</dbReference>
<dbReference type="RefSeq" id="WP_258813368.1">
    <property type="nucleotide sequence ID" value="NZ_JANUGU010000007.1"/>
</dbReference>
<evidence type="ECO:0000313" key="3">
    <source>
        <dbReference type="Proteomes" id="UP001204621"/>
    </source>
</evidence>
<protein>
    <recommendedName>
        <fullName evidence="4">DUF922 domain-containing protein</fullName>
    </recommendedName>
</protein>
<keyword evidence="1" id="KW-0732">Signal</keyword>
<gene>
    <name evidence="2" type="ORF">NX778_19075</name>
</gene>
<evidence type="ECO:0008006" key="4">
    <source>
        <dbReference type="Google" id="ProtNLM"/>
    </source>
</evidence>
<reference evidence="2 3" key="1">
    <citation type="submission" date="2022-08" db="EMBL/GenBank/DDBJ databases">
        <title>Reclassification of Massilia species as members of the genera Telluria, Duganella, Pseudoduganella, Mokoshia gen. nov. and Zemynaea gen. nov. using orthogonal and non-orthogonal genome-based approaches.</title>
        <authorList>
            <person name="Bowman J.P."/>
        </authorList>
    </citation>
    <scope>NUCLEOTIDE SEQUENCE [LARGE SCALE GENOMIC DNA]</scope>
    <source>
        <strain evidence="2 3">JCM 31606</strain>
    </source>
</reference>
<proteinExistence type="predicted"/>
<keyword evidence="3" id="KW-1185">Reference proteome</keyword>